<dbReference type="EMBL" id="CP000767">
    <property type="protein sequence ID" value="EAU01203.1"/>
    <property type="molecule type" value="Genomic_DNA"/>
</dbReference>
<evidence type="ECO:0000259" key="1">
    <source>
        <dbReference type="PROSITE" id="PS50937"/>
    </source>
</evidence>
<name>A7GWH0_CAMC5</name>
<dbReference type="Proteomes" id="UP000006380">
    <property type="component" value="Chromosome"/>
</dbReference>
<reference evidence="2" key="1">
    <citation type="submission" date="2016-07" db="EMBL/GenBank/DDBJ databases">
        <title>Comparative genomics of the Campylobacter concisus group.</title>
        <authorList>
            <person name="Miller W.G."/>
            <person name="Yee E."/>
            <person name="Chapman M.H."/>
            <person name="Huynh S."/>
            <person name="Bono J.L."/>
            <person name="On S.L.W."/>
            <person name="StLeger J."/>
            <person name="Foster G."/>
            <person name="Parker C.T."/>
        </authorList>
    </citation>
    <scope>NUCLEOTIDE SEQUENCE</scope>
    <source>
        <strain evidence="2">525.92</strain>
    </source>
</reference>
<gene>
    <name evidence="2" type="ORF">CCV52592_0889</name>
</gene>
<dbReference type="AlphaFoldDB" id="A7GWH0"/>
<dbReference type="OrthoDB" id="9792348at2"/>
<dbReference type="HOGENOM" id="CLU_1292885_0_0_7"/>
<accession>A7GWH0</accession>
<dbReference type="GO" id="GO:0003677">
    <property type="term" value="F:DNA binding"/>
    <property type="evidence" value="ECO:0007669"/>
    <property type="project" value="InterPro"/>
</dbReference>
<organism evidence="2 3">
    <name type="scientific">Campylobacter curvus (strain 525.92)</name>
    <dbReference type="NCBI Taxonomy" id="360105"/>
    <lineage>
        <taxon>Bacteria</taxon>
        <taxon>Pseudomonadati</taxon>
        <taxon>Campylobacterota</taxon>
        <taxon>Epsilonproteobacteria</taxon>
        <taxon>Campylobacterales</taxon>
        <taxon>Campylobacteraceae</taxon>
        <taxon>Campylobacter</taxon>
    </lineage>
</organism>
<dbReference type="InterPro" id="IPR000551">
    <property type="entry name" value="MerR-type_HTH_dom"/>
</dbReference>
<evidence type="ECO:0000313" key="2">
    <source>
        <dbReference type="EMBL" id="EAU01203.1"/>
    </source>
</evidence>
<dbReference type="Pfam" id="PF13411">
    <property type="entry name" value="MerR_1"/>
    <property type="match status" value="1"/>
</dbReference>
<protein>
    <submittedName>
        <fullName evidence="2">Transcriptional regulator, MerR family</fullName>
    </submittedName>
</protein>
<dbReference type="KEGG" id="ccv:CCV52592_0889"/>
<sequence length="214" mass="24551">MLKMNELIQKSDTPKSTILYYVKEGLLPEPDKPKPNLYLYEEKCVQIIEFIKYLQINFNSSIAQIKALFSHPSFDINNPYETLFKTLELIMGANFTRIYSIDELAGEFKISKDEISKLVEDGFLMPRDGVFTGKEREILSIIVNSSKSELGIIKAYVNLAQQLSKDEVALTIDSLKNSTKGTNETLKHLFDILLIVKPYILNMHTLNTYKKETK</sequence>
<dbReference type="GO" id="GO:0006355">
    <property type="term" value="P:regulation of DNA-templated transcription"/>
    <property type="evidence" value="ECO:0007669"/>
    <property type="project" value="InterPro"/>
</dbReference>
<feature type="domain" description="HTH merR-type" evidence="1">
    <location>
        <begin position="1"/>
        <end position="71"/>
    </location>
</feature>
<keyword evidence="3" id="KW-1185">Reference proteome</keyword>
<dbReference type="STRING" id="360105.CCV52592_0889"/>
<dbReference type="PROSITE" id="PS50937">
    <property type="entry name" value="HTH_MERR_2"/>
    <property type="match status" value="1"/>
</dbReference>
<dbReference type="Gene3D" id="1.10.1660.10">
    <property type="match status" value="1"/>
</dbReference>
<dbReference type="RefSeq" id="WP_011991792.1">
    <property type="nucleotide sequence ID" value="NC_009715.2"/>
</dbReference>
<dbReference type="SUPFAM" id="SSF46955">
    <property type="entry name" value="Putative DNA-binding domain"/>
    <property type="match status" value="1"/>
</dbReference>
<dbReference type="InterPro" id="IPR009061">
    <property type="entry name" value="DNA-bd_dom_put_sf"/>
</dbReference>
<evidence type="ECO:0000313" key="3">
    <source>
        <dbReference type="Proteomes" id="UP000006380"/>
    </source>
</evidence>
<proteinExistence type="predicted"/>
<dbReference type="CDD" id="cd04780">
    <property type="entry name" value="HTH_MerR-like_sg5"/>
    <property type="match status" value="1"/>
</dbReference>